<evidence type="ECO:0000313" key="4">
    <source>
        <dbReference type="EMBL" id="GLB40335.1"/>
    </source>
</evidence>
<dbReference type="PROSITE" id="PS51228">
    <property type="entry name" value="ACB_2"/>
    <property type="match status" value="1"/>
</dbReference>
<dbReference type="GO" id="GO:0000062">
    <property type="term" value="F:fatty-acyl-CoA binding"/>
    <property type="evidence" value="ECO:0007669"/>
    <property type="project" value="InterPro"/>
</dbReference>
<dbReference type="Gene3D" id="1.20.80.10">
    <property type="match status" value="1"/>
</dbReference>
<dbReference type="InterPro" id="IPR000582">
    <property type="entry name" value="Acyl-CoA-binding_protein"/>
</dbReference>
<evidence type="ECO:0000256" key="1">
    <source>
        <dbReference type="ARBA" id="ARBA00005567"/>
    </source>
</evidence>
<dbReference type="InterPro" id="IPR014352">
    <property type="entry name" value="FERM/acyl-CoA-bd_prot_sf"/>
</dbReference>
<dbReference type="InterPro" id="IPR035984">
    <property type="entry name" value="Acyl-CoA-binding_sf"/>
</dbReference>
<accession>A0A9P3PPM9</accession>
<gene>
    <name evidence="4" type="primary">ACB1</name>
    <name evidence="4" type="ORF">LshimejAT787_0802060</name>
</gene>
<dbReference type="SUPFAM" id="SSF47027">
    <property type="entry name" value="Acyl-CoA binding protein"/>
    <property type="match status" value="1"/>
</dbReference>
<organism evidence="4 5">
    <name type="scientific">Lyophyllum shimeji</name>
    <name type="common">Hon-shimeji</name>
    <name type="synonym">Tricholoma shimeji</name>
    <dbReference type="NCBI Taxonomy" id="47721"/>
    <lineage>
        <taxon>Eukaryota</taxon>
        <taxon>Fungi</taxon>
        <taxon>Dikarya</taxon>
        <taxon>Basidiomycota</taxon>
        <taxon>Agaricomycotina</taxon>
        <taxon>Agaricomycetes</taxon>
        <taxon>Agaricomycetidae</taxon>
        <taxon>Agaricales</taxon>
        <taxon>Tricholomatineae</taxon>
        <taxon>Lyophyllaceae</taxon>
        <taxon>Lyophyllum</taxon>
    </lineage>
</organism>
<comment type="caution">
    <text evidence="4">The sequence shown here is derived from an EMBL/GenBank/DDBJ whole genome shotgun (WGS) entry which is preliminary data.</text>
</comment>
<dbReference type="GO" id="GO:0006631">
    <property type="term" value="P:fatty acid metabolic process"/>
    <property type="evidence" value="ECO:0007669"/>
    <property type="project" value="TreeGrafter"/>
</dbReference>
<reference evidence="4" key="1">
    <citation type="submission" date="2022-07" db="EMBL/GenBank/DDBJ databases">
        <title>The genome of Lyophyllum shimeji provides insight into the initial evolution of ectomycorrhizal fungal genome.</title>
        <authorList>
            <person name="Kobayashi Y."/>
            <person name="Shibata T."/>
            <person name="Hirakawa H."/>
            <person name="Shigenobu S."/>
            <person name="Nishiyama T."/>
            <person name="Yamada A."/>
            <person name="Hasebe M."/>
            <person name="Kawaguchi M."/>
        </authorList>
    </citation>
    <scope>NUCLEOTIDE SEQUENCE</scope>
    <source>
        <strain evidence="4">AT787</strain>
    </source>
</reference>
<dbReference type="EMBL" id="BRPK01000008">
    <property type="protein sequence ID" value="GLB40335.1"/>
    <property type="molecule type" value="Genomic_DNA"/>
</dbReference>
<keyword evidence="5" id="KW-1185">Reference proteome</keyword>
<comment type="similarity">
    <text evidence="1">Belongs to the ACBP family.</text>
</comment>
<dbReference type="Proteomes" id="UP001063166">
    <property type="component" value="Unassembled WGS sequence"/>
</dbReference>
<dbReference type="PRINTS" id="PR00689">
    <property type="entry name" value="ACOABINDINGP"/>
</dbReference>
<evidence type="ECO:0000256" key="2">
    <source>
        <dbReference type="ARBA" id="ARBA00023121"/>
    </source>
</evidence>
<proteinExistence type="inferred from homology"/>
<sequence length="105" mass="12064">MSKAQFEKAVEIIGNLPKEGKIKPTTDDQLYFYKYFKQANVGDNTTSRPGMMDFAGKAKWDAWTSVKGVSKEEAYKKYVDKLLEILKNVDDEESRNYIKQIEEAA</sequence>
<dbReference type="PANTHER" id="PTHR23310">
    <property type="entry name" value="ACYL-COA-BINDING PROTEIN, ACBP"/>
    <property type="match status" value="1"/>
</dbReference>
<feature type="domain" description="ACB" evidence="3">
    <location>
        <begin position="2"/>
        <end position="91"/>
    </location>
</feature>
<evidence type="ECO:0000259" key="3">
    <source>
        <dbReference type="PROSITE" id="PS51228"/>
    </source>
</evidence>
<evidence type="ECO:0000313" key="5">
    <source>
        <dbReference type="Proteomes" id="UP001063166"/>
    </source>
</evidence>
<dbReference type="OrthoDB" id="346910at2759"/>
<dbReference type="PANTHER" id="PTHR23310:SF62">
    <property type="entry name" value="ACYL-COA BINDING PROTEIN 1, ISOFORM A"/>
    <property type="match status" value="1"/>
</dbReference>
<dbReference type="Pfam" id="PF00887">
    <property type="entry name" value="ACBP"/>
    <property type="match status" value="1"/>
</dbReference>
<protein>
    <submittedName>
        <fullName evidence="4">Acyl CoA binding protein</fullName>
    </submittedName>
</protein>
<dbReference type="FunFam" id="1.20.80.10:FF:000010">
    <property type="entry name" value="Acyl-CoA-binding domain-containing protein 5"/>
    <property type="match status" value="1"/>
</dbReference>
<name>A0A9P3PPM9_LYOSH</name>
<keyword evidence="2" id="KW-0446">Lipid-binding</keyword>
<dbReference type="AlphaFoldDB" id="A0A9P3PPM9"/>